<feature type="domain" description="Citrate transporter-like" evidence="7">
    <location>
        <begin position="21"/>
        <end position="304"/>
    </location>
</feature>
<protein>
    <submittedName>
        <fullName evidence="8">Na+/H+ antiporter NhaD-like permease</fullName>
    </submittedName>
</protein>
<dbReference type="STRING" id="443254.Marpi_0392"/>
<dbReference type="Proteomes" id="UP000007161">
    <property type="component" value="Chromosome"/>
</dbReference>
<feature type="transmembrane region" description="Helical" evidence="6">
    <location>
        <begin position="223"/>
        <end position="238"/>
    </location>
</feature>
<comment type="subcellular location">
    <subcellularLocation>
        <location evidence="1">Membrane</location>
        <topology evidence="1">Multi-pass membrane protein</topology>
    </subcellularLocation>
</comment>
<dbReference type="HOGENOM" id="CLU_063025_1_0_0"/>
<feature type="transmembrane region" description="Helical" evidence="6">
    <location>
        <begin position="123"/>
        <end position="143"/>
    </location>
</feature>
<evidence type="ECO:0000313" key="9">
    <source>
        <dbReference type="Proteomes" id="UP000007161"/>
    </source>
</evidence>
<evidence type="ECO:0000256" key="5">
    <source>
        <dbReference type="ARBA" id="ARBA00023136"/>
    </source>
</evidence>
<dbReference type="PANTHER" id="PTHR43568">
    <property type="entry name" value="P PROTEIN"/>
    <property type="match status" value="1"/>
</dbReference>
<reference evidence="9" key="2">
    <citation type="submission" date="2012-01" db="EMBL/GenBank/DDBJ databases">
        <title>Complete sequence of chromosome of Marinitoga piezophila KA3.</title>
        <authorList>
            <person name="Lucas S."/>
            <person name="Han J."/>
            <person name="Lapidus A."/>
            <person name="Cheng J.-F."/>
            <person name="Goodwin L."/>
            <person name="Pitluck S."/>
            <person name="Peters L."/>
            <person name="Mikhailova N."/>
            <person name="Teshima H."/>
            <person name="Detter J.C."/>
            <person name="Han C."/>
            <person name="Tapia R."/>
            <person name="Land M."/>
            <person name="Hauser L."/>
            <person name="Kyrpides N."/>
            <person name="Ivanova N."/>
            <person name="Pagani I."/>
            <person name="Jebbar M."/>
            <person name="Vannier P."/>
            <person name="Oger P."/>
            <person name="Cario A."/>
            <person name="Bartlett D."/>
            <person name="Noll K.M."/>
            <person name="Woyke T."/>
        </authorList>
    </citation>
    <scope>NUCLEOTIDE SEQUENCE [LARGE SCALE GENOMIC DNA]</scope>
    <source>
        <strain evidence="9">DSM 14283 / JCM 11233 / KA3</strain>
    </source>
</reference>
<dbReference type="InterPro" id="IPR004680">
    <property type="entry name" value="Cit_transptr-like_dom"/>
</dbReference>
<keyword evidence="2" id="KW-0813">Transport</keyword>
<evidence type="ECO:0000259" key="7">
    <source>
        <dbReference type="Pfam" id="PF03600"/>
    </source>
</evidence>
<keyword evidence="5 6" id="KW-0472">Membrane</keyword>
<dbReference type="KEGG" id="mpz:Marpi_0392"/>
<evidence type="ECO:0000256" key="4">
    <source>
        <dbReference type="ARBA" id="ARBA00022989"/>
    </source>
</evidence>
<keyword evidence="4 6" id="KW-1133">Transmembrane helix</keyword>
<keyword evidence="9" id="KW-1185">Reference proteome</keyword>
<dbReference type="GO" id="GO:0016020">
    <property type="term" value="C:membrane"/>
    <property type="evidence" value="ECO:0007669"/>
    <property type="project" value="UniProtKB-SubCell"/>
</dbReference>
<feature type="transmembrane region" description="Helical" evidence="6">
    <location>
        <begin position="314"/>
        <end position="337"/>
    </location>
</feature>
<keyword evidence="3 6" id="KW-0812">Transmembrane</keyword>
<sequence length="369" mass="43084">MVIAIDRVKKYIMEEKLIVFLFVFLIIISFMYKISPVQYPELINWKTIFFLSGLLLITKSIELSNYFHHIAIFMVKKAHYERNLVYFLIIISTFLAMILTNDITLFIVIPLTIKLKKLVNFDFSRIIILEIIAVNIGSSLTPIGNPQNIFIWHNYGTGVFNFILKMMPFFLLEFFLLIVYATFLVKNKKMEIVISDEKYDNNAFFNSLIILLMYIISSNYEDFFYLFLGVIFVYYLITKKSVISKCDWNIILLFILFFINFNILSMIPEIKYFIEHFGLNNGKNLFLFSTGLSQIISNVPATIFLSNYTDNWYYLSYGVNLAGTGFIIGSLANIIGLRISKIENGMKTYHKYAIPYFLISLLLISLIIK</sequence>
<gene>
    <name evidence="8" type="ordered locus">Marpi_0392</name>
</gene>
<proteinExistence type="predicted"/>
<dbReference type="EMBL" id="CP003257">
    <property type="protein sequence ID" value="AEX84836.1"/>
    <property type="molecule type" value="Genomic_DNA"/>
</dbReference>
<dbReference type="OrthoDB" id="3177666at2"/>
<dbReference type="Pfam" id="PF03600">
    <property type="entry name" value="CitMHS"/>
    <property type="match status" value="1"/>
</dbReference>
<dbReference type="AlphaFoldDB" id="H2J4I1"/>
<feature type="transmembrane region" description="Helical" evidence="6">
    <location>
        <begin position="17"/>
        <end position="35"/>
    </location>
</feature>
<feature type="transmembrane region" description="Helical" evidence="6">
    <location>
        <begin position="84"/>
        <end position="111"/>
    </location>
</feature>
<name>H2J4I1_MARPK</name>
<reference evidence="8 9" key="1">
    <citation type="journal article" date="2012" name="J. Bacteriol.">
        <title>Complete Genome Sequence of the Thermophilic, Piezophilic, Heterotrophic Bacterium Marinitoga piezophila KA3.</title>
        <authorList>
            <person name="Lucas S."/>
            <person name="Han J."/>
            <person name="Lapidus A."/>
            <person name="Cheng J.F."/>
            <person name="Goodwin L.A."/>
            <person name="Pitluck S."/>
            <person name="Peters L."/>
            <person name="Mikhailova N."/>
            <person name="Teshima H."/>
            <person name="Detter J.C."/>
            <person name="Han C."/>
            <person name="Tapia R."/>
            <person name="Land M."/>
            <person name="Hauser L."/>
            <person name="Kyrpides N.C."/>
            <person name="Ivanova N."/>
            <person name="Pagani I."/>
            <person name="Vannier P."/>
            <person name="Oger P."/>
            <person name="Bartlett D.H."/>
            <person name="Noll K.M."/>
            <person name="Woyke T."/>
            <person name="Jebbar M."/>
        </authorList>
    </citation>
    <scope>NUCLEOTIDE SEQUENCE [LARGE SCALE GENOMIC DNA]</scope>
    <source>
        <strain evidence="9">DSM 14283 / JCM 11233 / KA3</strain>
    </source>
</reference>
<feature type="transmembrane region" description="Helical" evidence="6">
    <location>
        <begin position="250"/>
        <end position="267"/>
    </location>
</feature>
<evidence type="ECO:0000256" key="1">
    <source>
        <dbReference type="ARBA" id="ARBA00004141"/>
    </source>
</evidence>
<evidence type="ECO:0000256" key="2">
    <source>
        <dbReference type="ARBA" id="ARBA00022448"/>
    </source>
</evidence>
<organism evidence="8 9">
    <name type="scientific">Marinitoga piezophila (strain DSM 14283 / JCM 11233 / KA3)</name>
    <dbReference type="NCBI Taxonomy" id="443254"/>
    <lineage>
        <taxon>Bacteria</taxon>
        <taxon>Thermotogati</taxon>
        <taxon>Thermotogota</taxon>
        <taxon>Thermotogae</taxon>
        <taxon>Petrotogales</taxon>
        <taxon>Petrotogaceae</taxon>
        <taxon>Marinitoga</taxon>
    </lineage>
</organism>
<feature type="transmembrane region" description="Helical" evidence="6">
    <location>
        <begin position="163"/>
        <end position="187"/>
    </location>
</feature>
<accession>H2J4I1</accession>
<evidence type="ECO:0000256" key="6">
    <source>
        <dbReference type="SAM" id="Phobius"/>
    </source>
</evidence>
<evidence type="ECO:0000256" key="3">
    <source>
        <dbReference type="ARBA" id="ARBA00022692"/>
    </source>
</evidence>
<feature type="transmembrane region" description="Helical" evidence="6">
    <location>
        <begin position="349"/>
        <end position="368"/>
    </location>
</feature>
<evidence type="ECO:0000313" key="8">
    <source>
        <dbReference type="EMBL" id="AEX84836.1"/>
    </source>
</evidence>
<dbReference type="GO" id="GO:0055085">
    <property type="term" value="P:transmembrane transport"/>
    <property type="evidence" value="ECO:0007669"/>
    <property type="project" value="InterPro"/>
</dbReference>
<dbReference type="PANTHER" id="PTHR43568:SF1">
    <property type="entry name" value="P PROTEIN"/>
    <property type="match status" value="1"/>
</dbReference>
<dbReference type="InterPro" id="IPR051475">
    <property type="entry name" value="Diverse_Ion_Transporter"/>
</dbReference>
<dbReference type="eggNOG" id="COG1055">
    <property type="taxonomic scope" value="Bacteria"/>
</dbReference>